<dbReference type="GO" id="GO:0006744">
    <property type="term" value="P:ubiquinone biosynthetic process"/>
    <property type="evidence" value="ECO:0007669"/>
    <property type="project" value="UniProtKB-UniRule"/>
</dbReference>
<dbReference type="FunFam" id="1.10.357.140:FF:000002">
    <property type="entry name" value="4-hydroxybenzoate octaprenyltransferase"/>
    <property type="match status" value="1"/>
</dbReference>
<dbReference type="InterPro" id="IPR044878">
    <property type="entry name" value="UbiA_sf"/>
</dbReference>
<accession>A0A6N0I100</accession>
<keyword evidence="6 12" id="KW-0808">Transferase</keyword>
<organism evidence="14 15">
    <name type="scientific">Candidatus Reidiella endopervernicosa</name>
    <dbReference type="NCBI Taxonomy" id="2738883"/>
    <lineage>
        <taxon>Bacteria</taxon>
        <taxon>Pseudomonadati</taxon>
        <taxon>Pseudomonadota</taxon>
        <taxon>Gammaproteobacteria</taxon>
        <taxon>Candidatus Reidiella</taxon>
    </lineage>
</organism>
<dbReference type="Proteomes" id="UP000509658">
    <property type="component" value="Chromosome"/>
</dbReference>
<keyword evidence="5 12" id="KW-0997">Cell inner membrane</keyword>
<keyword evidence="4 12" id="KW-1003">Cell membrane</keyword>
<dbReference type="InterPro" id="IPR039653">
    <property type="entry name" value="Prenyltransferase"/>
</dbReference>
<sequence length="273" mass="30162">MRLDRPIGILLLLWPTLWALWIAAEGMPRIGVLLVFVLGVVLMRSAGCVINDYADRAIDPHVSRTRERPIASGRVEPNEALKLFAALCVAAFMLVLFMNSLTIMLSFVGVALAAIYPFTKRHTYLPQVFLGAAFGWAVPMAFAAQLGEVPQAAWLIFIATVLWATAYDTIYAMVDRDDDIKIGVKSTAILFGELDRVIIGVIQALLLLTLLVVGVQLKLGGFFYLGLLVATGLAVQQQRLIKNRDRDLCFKAFLDNNWFGMAIFVGLLLEYGI</sequence>
<comment type="pathway">
    <text evidence="12">Cofactor biosynthesis; ubiquinone biosynthesis.</text>
</comment>
<dbReference type="InterPro" id="IPR006370">
    <property type="entry name" value="HB_polyprenyltransferase-like"/>
</dbReference>
<dbReference type="AlphaFoldDB" id="A0A6N0I100"/>
<keyword evidence="9 12" id="KW-0460">Magnesium</keyword>
<name>A0A6N0I100_9GAMM</name>
<feature type="transmembrane region" description="Helical" evidence="12">
    <location>
        <begin position="194"/>
        <end position="213"/>
    </location>
</feature>
<reference evidence="14 15" key="1">
    <citation type="submission" date="2020-05" db="EMBL/GenBank/DDBJ databases">
        <title>Horizontal transmission and recombination maintain forever young bacterial symbiont genomes.</title>
        <authorList>
            <person name="Russell S.L."/>
            <person name="Pepper-Tunick E."/>
            <person name="Svedberg J."/>
            <person name="Byrne A."/>
            <person name="Ruelas Castillo J."/>
            <person name="Vollmers C."/>
            <person name="Beinart R.A."/>
            <person name="Corbett-Detig R."/>
        </authorList>
    </citation>
    <scope>NUCLEOTIDE SEQUENCE [LARGE SCALE GENOMIC DNA]</scope>
    <source>
        <strain evidence="14">Santa_Monica_outfall</strain>
    </source>
</reference>
<evidence type="ECO:0000256" key="4">
    <source>
        <dbReference type="ARBA" id="ARBA00022475"/>
    </source>
</evidence>
<comment type="similarity">
    <text evidence="3 12">Belongs to the UbiA prenyltransferase family.</text>
</comment>
<comment type="catalytic activity">
    <reaction evidence="12">
        <text>all-trans-octaprenyl diphosphate + 4-hydroxybenzoate = 4-hydroxy-3-(all-trans-octaprenyl)benzoate + diphosphate</text>
        <dbReference type="Rhea" id="RHEA:27782"/>
        <dbReference type="ChEBI" id="CHEBI:1617"/>
        <dbReference type="ChEBI" id="CHEBI:17879"/>
        <dbReference type="ChEBI" id="CHEBI:33019"/>
        <dbReference type="ChEBI" id="CHEBI:57711"/>
        <dbReference type="EC" id="2.5.1.39"/>
    </reaction>
</comment>
<dbReference type="GO" id="GO:0005886">
    <property type="term" value="C:plasma membrane"/>
    <property type="evidence" value="ECO:0007669"/>
    <property type="project" value="UniProtKB-SubCell"/>
</dbReference>
<dbReference type="CDD" id="cd13959">
    <property type="entry name" value="PT_UbiA_COQ2"/>
    <property type="match status" value="1"/>
</dbReference>
<dbReference type="Gene3D" id="1.10.357.140">
    <property type="entry name" value="UbiA prenyltransferase"/>
    <property type="match status" value="1"/>
</dbReference>
<keyword evidence="15" id="KW-1185">Reference proteome</keyword>
<feature type="transmembrane region" description="Helical" evidence="12">
    <location>
        <begin position="31"/>
        <end position="54"/>
    </location>
</feature>
<feature type="transmembrane region" description="Helical" evidence="12">
    <location>
        <begin position="83"/>
        <end position="116"/>
    </location>
</feature>
<evidence type="ECO:0000313" key="15">
    <source>
        <dbReference type="Proteomes" id="UP000509658"/>
    </source>
</evidence>
<evidence type="ECO:0000256" key="9">
    <source>
        <dbReference type="ARBA" id="ARBA00022842"/>
    </source>
</evidence>
<dbReference type="PANTHER" id="PTHR11048:SF28">
    <property type="entry name" value="4-HYDROXYBENZOATE POLYPRENYLTRANSFERASE, MITOCHONDRIAL"/>
    <property type="match status" value="1"/>
</dbReference>
<feature type="transmembrane region" description="Helical" evidence="12">
    <location>
        <begin position="6"/>
        <end position="24"/>
    </location>
</feature>
<feature type="transmembrane region" description="Helical" evidence="12">
    <location>
        <begin position="219"/>
        <end position="236"/>
    </location>
</feature>
<evidence type="ECO:0000256" key="12">
    <source>
        <dbReference type="HAMAP-Rule" id="MF_01635"/>
    </source>
</evidence>
<dbReference type="Pfam" id="PF01040">
    <property type="entry name" value="UbiA"/>
    <property type="match status" value="1"/>
</dbReference>
<dbReference type="KEGG" id="rev:HUE57_04970"/>
<evidence type="ECO:0000256" key="5">
    <source>
        <dbReference type="ARBA" id="ARBA00022519"/>
    </source>
</evidence>
<dbReference type="Gene3D" id="1.20.120.1780">
    <property type="entry name" value="UbiA prenyltransferase"/>
    <property type="match status" value="1"/>
</dbReference>
<dbReference type="FunFam" id="1.20.120.1780:FF:000001">
    <property type="entry name" value="4-hydroxybenzoate octaprenyltransferase"/>
    <property type="match status" value="1"/>
</dbReference>
<keyword evidence="7 12" id="KW-0831">Ubiquinone biosynthesis</keyword>
<dbReference type="EMBL" id="CP054491">
    <property type="protein sequence ID" value="QKQ28156.1"/>
    <property type="molecule type" value="Genomic_DNA"/>
</dbReference>
<keyword evidence="11 12" id="KW-0472">Membrane</keyword>
<evidence type="ECO:0000256" key="6">
    <source>
        <dbReference type="ARBA" id="ARBA00022679"/>
    </source>
</evidence>
<dbReference type="PROSITE" id="PS00943">
    <property type="entry name" value="UBIA"/>
    <property type="match status" value="1"/>
</dbReference>
<keyword evidence="8 12" id="KW-0812">Transmembrane</keyword>
<evidence type="ECO:0000313" key="14">
    <source>
        <dbReference type="EMBL" id="QKQ28156.1"/>
    </source>
</evidence>
<evidence type="ECO:0000256" key="8">
    <source>
        <dbReference type="ARBA" id="ARBA00022692"/>
    </source>
</evidence>
<feature type="transmembrane region" description="Helical" evidence="12">
    <location>
        <begin position="152"/>
        <end position="174"/>
    </location>
</feature>
<dbReference type="UniPathway" id="UPA00232"/>
<evidence type="ECO:0000256" key="7">
    <source>
        <dbReference type="ARBA" id="ARBA00022688"/>
    </source>
</evidence>
<dbReference type="NCBIfam" id="TIGR01474">
    <property type="entry name" value="ubiA_proteo"/>
    <property type="match status" value="1"/>
</dbReference>
<comment type="cofactor">
    <cofactor evidence="1 12">
        <name>Mg(2+)</name>
        <dbReference type="ChEBI" id="CHEBI:18420"/>
    </cofactor>
</comment>
<feature type="transmembrane region" description="Helical" evidence="12">
    <location>
        <begin position="128"/>
        <end position="146"/>
    </location>
</feature>
<dbReference type="InterPro" id="IPR000537">
    <property type="entry name" value="UbiA_prenyltransferase"/>
</dbReference>
<evidence type="ECO:0000256" key="3">
    <source>
        <dbReference type="ARBA" id="ARBA00005985"/>
    </source>
</evidence>
<dbReference type="PANTHER" id="PTHR11048">
    <property type="entry name" value="PRENYLTRANSFERASES"/>
    <property type="match status" value="1"/>
</dbReference>
<evidence type="ECO:0000256" key="2">
    <source>
        <dbReference type="ARBA" id="ARBA00004141"/>
    </source>
</evidence>
<comment type="subcellular location">
    <subcellularLocation>
        <location evidence="12">Cell inner membrane</location>
        <topology evidence="12">Multi-pass membrane protein</topology>
    </subcellularLocation>
    <subcellularLocation>
        <location evidence="2">Membrane</location>
        <topology evidence="2">Multi-pass membrane protein</topology>
    </subcellularLocation>
</comment>
<protein>
    <recommendedName>
        <fullName evidence="12 13">4-hydroxybenzoate octaprenyltransferase</fullName>
        <ecNumber evidence="12 13">2.5.1.39</ecNumber>
    </recommendedName>
    <alternativeName>
        <fullName evidence="12">4-HB polyprenyltransferase</fullName>
    </alternativeName>
</protein>
<dbReference type="EC" id="2.5.1.39" evidence="12 13"/>
<keyword evidence="10 12" id="KW-1133">Transmembrane helix</keyword>
<comment type="function">
    <text evidence="12">Catalyzes the prenylation of para-hydroxybenzoate (PHB) with an all-trans polyprenyl group. Mediates the second step in the final reaction sequence of ubiquinone-8 (UQ-8) biosynthesis, which is the condensation of the polyisoprenoid side chain with PHB, generating the first membrane-bound Q intermediate 3-octaprenyl-4-hydroxybenzoate.</text>
</comment>
<evidence type="ECO:0000256" key="13">
    <source>
        <dbReference type="NCBIfam" id="TIGR01474"/>
    </source>
</evidence>
<evidence type="ECO:0000256" key="10">
    <source>
        <dbReference type="ARBA" id="ARBA00022989"/>
    </source>
</evidence>
<evidence type="ECO:0000256" key="11">
    <source>
        <dbReference type="ARBA" id="ARBA00023136"/>
    </source>
</evidence>
<evidence type="ECO:0000256" key="1">
    <source>
        <dbReference type="ARBA" id="ARBA00001946"/>
    </source>
</evidence>
<gene>
    <name evidence="12 14" type="primary">ubiA</name>
    <name evidence="14" type="ORF">HUE57_04970</name>
</gene>
<proteinExistence type="inferred from homology"/>
<dbReference type="HAMAP" id="MF_01635">
    <property type="entry name" value="UbiA"/>
    <property type="match status" value="1"/>
</dbReference>
<dbReference type="GO" id="GO:0008412">
    <property type="term" value="F:4-hydroxybenzoate polyprenyltransferase activity"/>
    <property type="evidence" value="ECO:0007669"/>
    <property type="project" value="UniProtKB-UniRule"/>
</dbReference>
<dbReference type="InterPro" id="IPR030470">
    <property type="entry name" value="UbiA_prenylTrfase_CS"/>
</dbReference>